<dbReference type="EMBL" id="JAQQWL010000009">
    <property type="protein sequence ID" value="KAK8058178.1"/>
    <property type="molecule type" value="Genomic_DNA"/>
</dbReference>
<dbReference type="GeneID" id="92093098"/>
<proteinExistence type="predicted"/>
<organism evidence="1 2">
    <name type="scientific">Apiospora phragmitis</name>
    <dbReference type="NCBI Taxonomy" id="2905665"/>
    <lineage>
        <taxon>Eukaryota</taxon>
        <taxon>Fungi</taxon>
        <taxon>Dikarya</taxon>
        <taxon>Ascomycota</taxon>
        <taxon>Pezizomycotina</taxon>
        <taxon>Sordariomycetes</taxon>
        <taxon>Xylariomycetidae</taxon>
        <taxon>Amphisphaeriales</taxon>
        <taxon>Apiosporaceae</taxon>
        <taxon>Apiospora</taxon>
    </lineage>
</organism>
<name>A0ABR1UH20_9PEZI</name>
<accession>A0ABR1UH20</accession>
<comment type="caution">
    <text evidence="1">The sequence shown here is derived from an EMBL/GenBank/DDBJ whole genome shotgun (WGS) entry which is preliminary data.</text>
</comment>
<keyword evidence="2" id="KW-1185">Reference proteome</keyword>
<protein>
    <submittedName>
        <fullName evidence="1">Uncharacterized protein</fullName>
    </submittedName>
</protein>
<sequence>MRMDDGSVEVRDAVREKRMAPGDYIDPSDIMATEFDDEFHCLAVGLHYQFSDIYRGGYCPLNMVKIDSSLIEQIEKRLHLNIFSALRSGSYLSAHDAVDKIQRGSKHDIGAIAPLVPTGKKNCV</sequence>
<gene>
    <name evidence="1" type="ORF">PG994_008626</name>
</gene>
<evidence type="ECO:0000313" key="1">
    <source>
        <dbReference type="EMBL" id="KAK8058178.1"/>
    </source>
</evidence>
<reference evidence="1 2" key="1">
    <citation type="submission" date="2023-01" db="EMBL/GenBank/DDBJ databases">
        <title>Analysis of 21 Apiospora genomes using comparative genomics revels a genus with tremendous synthesis potential of carbohydrate active enzymes and secondary metabolites.</title>
        <authorList>
            <person name="Sorensen T."/>
        </authorList>
    </citation>
    <scope>NUCLEOTIDE SEQUENCE [LARGE SCALE GENOMIC DNA]</scope>
    <source>
        <strain evidence="1 2">CBS 135458</strain>
    </source>
</reference>
<evidence type="ECO:0000313" key="2">
    <source>
        <dbReference type="Proteomes" id="UP001480595"/>
    </source>
</evidence>
<dbReference type="RefSeq" id="XP_066713624.1">
    <property type="nucleotide sequence ID" value="XM_066860035.1"/>
</dbReference>
<dbReference type="Proteomes" id="UP001480595">
    <property type="component" value="Unassembled WGS sequence"/>
</dbReference>